<dbReference type="PANTHER" id="PTHR23227">
    <property type="entry name" value="BUCENTAUR RELATED"/>
    <property type="match status" value="1"/>
</dbReference>
<organism evidence="2">
    <name type="scientific">Octopus bimaculoides</name>
    <name type="common">California two-spotted octopus</name>
    <dbReference type="NCBI Taxonomy" id="37653"/>
    <lineage>
        <taxon>Eukaryota</taxon>
        <taxon>Metazoa</taxon>
        <taxon>Spiralia</taxon>
        <taxon>Lophotrochozoa</taxon>
        <taxon>Mollusca</taxon>
        <taxon>Cephalopoda</taxon>
        <taxon>Coleoidea</taxon>
        <taxon>Octopodiformes</taxon>
        <taxon>Octopoda</taxon>
        <taxon>Incirrata</taxon>
        <taxon>Octopodidae</taxon>
        <taxon>Octopus</taxon>
    </lineage>
</organism>
<dbReference type="PANTHER" id="PTHR23227:SF67">
    <property type="entry name" value="CRANIOFACIAL DEVELOPMENT PROTEIN 2-LIKE"/>
    <property type="match status" value="1"/>
</dbReference>
<dbReference type="OrthoDB" id="10030815at2759"/>
<protein>
    <recommendedName>
        <fullName evidence="3">Endonuclease/exonuclease/phosphatase domain-containing protein</fullName>
    </recommendedName>
</protein>
<evidence type="ECO:0008006" key="3">
    <source>
        <dbReference type="Google" id="ProtNLM"/>
    </source>
</evidence>
<proteinExistence type="predicted"/>
<dbReference type="CDD" id="cd09076">
    <property type="entry name" value="L1-EN"/>
    <property type="match status" value="1"/>
</dbReference>
<dbReference type="SUPFAM" id="SSF56219">
    <property type="entry name" value="DNase I-like"/>
    <property type="match status" value="1"/>
</dbReference>
<dbReference type="InterPro" id="IPR036691">
    <property type="entry name" value="Endo/exonu/phosph_ase_sf"/>
</dbReference>
<feature type="region of interest" description="Disordered" evidence="1">
    <location>
        <begin position="1"/>
        <end position="32"/>
    </location>
</feature>
<dbReference type="AlphaFoldDB" id="A0A0L8GYT7"/>
<feature type="non-terminal residue" evidence="2">
    <location>
        <position position="274"/>
    </location>
</feature>
<gene>
    <name evidence="2" type="ORF">OCBIM_22025812mg</name>
</gene>
<dbReference type="STRING" id="37653.A0A0L8GYT7"/>
<accession>A0A0L8GYT7</accession>
<reference evidence="2" key="1">
    <citation type="submission" date="2015-07" db="EMBL/GenBank/DDBJ databases">
        <title>MeaNS - Measles Nucleotide Surveillance Program.</title>
        <authorList>
            <person name="Tran T."/>
            <person name="Druce J."/>
        </authorList>
    </citation>
    <scope>NUCLEOTIDE SEQUENCE</scope>
    <source>
        <strain evidence="2">UCB-OBI-ISO-001</strain>
        <tissue evidence="2">Gonad</tissue>
    </source>
</reference>
<sequence>MSDEELDTECQQGDKNWNLEHENNVPNGQNGPGYREFERYQLEILSFSEVRWTGSGKISSGETTSLYSGPEDAHQRKVGLVLSKEAARALIGWNPVKERIITARLQSRHAKTTIVSVYTPTEDANDEEKDTFYQQCQDVLNNIPSHDIVLFAGDMNAQIGNNRAGLEHVIGPYGSATETNDNGECLLLFCNINGLCIGNTYFAHKKIHKKTWRSPDDKIENKIDYICKALTDVRVCRGADIGSDHHLVQGKVQLKLKKMQKPKTIRPFAVEKLK</sequence>
<dbReference type="Gene3D" id="3.60.10.10">
    <property type="entry name" value="Endonuclease/exonuclease/phosphatase"/>
    <property type="match status" value="1"/>
</dbReference>
<dbReference type="InterPro" id="IPR027124">
    <property type="entry name" value="Swc5/CFDP1/2"/>
</dbReference>
<dbReference type="EMBL" id="KQ419908">
    <property type="protein sequence ID" value="KOF82024.1"/>
    <property type="molecule type" value="Genomic_DNA"/>
</dbReference>
<evidence type="ECO:0000313" key="2">
    <source>
        <dbReference type="EMBL" id="KOF82024.1"/>
    </source>
</evidence>
<name>A0A0L8GYT7_OCTBM</name>
<evidence type="ECO:0000256" key="1">
    <source>
        <dbReference type="SAM" id="MobiDB-lite"/>
    </source>
</evidence>